<dbReference type="SUPFAM" id="SSF46689">
    <property type="entry name" value="Homeodomain-like"/>
    <property type="match status" value="2"/>
</dbReference>
<dbReference type="STRING" id="1117707.VQ7734_04690"/>
<dbReference type="GO" id="GO:0043565">
    <property type="term" value="F:sequence-specific DNA binding"/>
    <property type="evidence" value="ECO:0007669"/>
    <property type="project" value="InterPro"/>
</dbReference>
<dbReference type="InterPro" id="IPR018062">
    <property type="entry name" value="HTH_AraC-typ_CS"/>
</dbReference>
<accession>A0A1M7Z291</accession>
<dbReference type="GO" id="GO:0003700">
    <property type="term" value="F:DNA-binding transcription factor activity"/>
    <property type="evidence" value="ECO:0007669"/>
    <property type="project" value="InterPro"/>
</dbReference>
<name>A0A1M7Z291_9VIBR</name>
<organism evidence="5 6">
    <name type="scientific">Vibrio quintilis</name>
    <dbReference type="NCBI Taxonomy" id="1117707"/>
    <lineage>
        <taxon>Bacteria</taxon>
        <taxon>Pseudomonadati</taxon>
        <taxon>Pseudomonadota</taxon>
        <taxon>Gammaproteobacteria</taxon>
        <taxon>Vibrionales</taxon>
        <taxon>Vibrionaceae</taxon>
        <taxon>Vibrio</taxon>
    </lineage>
</organism>
<dbReference type="PANTHER" id="PTHR43436">
    <property type="entry name" value="ARAC-FAMILY TRANSCRIPTIONAL REGULATOR"/>
    <property type="match status" value="1"/>
</dbReference>
<dbReference type="Pfam" id="PF06719">
    <property type="entry name" value="AraC_N"/>
    <property type="match status" value="1"/>
</dbReference>
<dbReference type="Gene3D" id="1.10.10.60">
    <property type="entry name" value="Homeodomain-like"/>
    <property type="match status" value="2"/>
</dbReference>
<dbReference type="InterPro" id="IPR009594">
    <property type="entry name" value="Tscrpt_reg_HTH_AraC_N"/>
</dbReference>
<evidence type="ECO:0000256" key="3">
    <source>
        <dbReference type="ARBA" id="ARBA00023163"/>
    </source>
</evidence>
<dbReference type="OrthoDB" id="34150at2"/>
<dbReference type="AlphaFoldDB" id="A0A1M7Z291"/>
<keyword evidence="6" id="KW-1185">Reference proteome</keyword>
<sequence length="295" mass="33272">MSLVQWLNTYVEQQNLQDLDGAQETAIPGVWFFRSQSGNPRLPMLYQSGILILAQGNKRIHLNQNQVMYGPNDYLVVGVPLPLECEAIAEPGKPILGISIRIAPALLQKLVHKIESAGYQAGRPCGKETCGLRSVAMNERMADTCIRLVKALCNELDTKVIGPAILEELVYRVLINDEGRVLFDLAHKEGYYSRVAAVLDRVHQDYSQNLSVNELAKQANMSVSAFYNAFRSVTMASPVQYIKQVRLSRARELIQLDGRKVNEAARMVGYTSASQFHREYKRLFKETPREDKYLP</sequence>
<dbReference type="InterPro" id="IPR009057">
    <property type="entry name" value="Homeodomain-like_sf"/>
</dbReference>
<evidence type="ECO:0000259" key="4">
    <source>
        <dbReference type="PROSITE" id="PS01124"/>
    </source>
</evidence>
<keyword evidence="1" id="KW-0805">Transcription regulation</keyword>
<dbReference type="SMART" id="SM00342">
    <property type="entry name" value="HTH_ARAC"/>
    <property type="match status" value="1"/>
</dbReference>
<keyword evidence="2" id="KW-0238">DNA-binding</keyword>
<reference evidence="6" key="1">
    <citation type="submission" date="2016-12" db="EMBL/GenBank/DDBJ databases">
        <authorList>
            <person name="Rodrigo-Torres L."/>
            <person name="Arahal R.D."/>
            <person name="Lucena T."/>
        </authorList>
    </citation>
    <scope>NUCLEOTIDE SEQUENCE [LARGE SCALE GENOMIC DNA]</scope>
</reference>
<dbReference type="EMBL" id="FRFG01000084">
    <property type="protein sequence ID" value="SHO58915.1"/>
    <property type="molecule type" value="Genomic_DNA"/>
</dbReference>
<dbReference type="Proteomes" id="UP000184600">
    <property type="component" value="Unassembled WGS sequence"/>
</dbReference>
<dbReference type="PANTHER" id="PTHR43436:SF2">
    <property type="entry name" value="ARAC_XYLS FAMILY TRANSCRIPTIONAL REGULATOR"/>
    <property type="match status" value="1"/>
</dbReference>
<dbReference type="Pfam" id="PF12833">
    <property type="entry name" value="HTH_18"/>
    <property type="match status" value="1"/>
</dbReference>
<protein>
    <submittedName>
        <fullName evidence="5">HTH-type transcriptional regulator YesS</fullName>
    </submittedName>
</protein>
<dbReference type="PROSITE" id="PS01124">
    <property type="entry name" value="HTH_ARAC_FAMILY_2"/>
    <property type="match status" value="1"/>
</dbReference>
<dbReference type="RefSeq" id="WP_073586356.1">
    <property type="nucleotide sequence ID" value="NZ_AP024897.1"/>
</dbReference>
<dbReference type="PROSITE" id="PS00041">
    <property type="entry name" value="HTH_ARAC_FAMILY_1"/>
    <property type="match status" value="1"/>
</dbReference>
<proteinExistence type="predicted"/>
<feature type="domain" description="HTH araC/xylS-type" evidence="4">
    <location>
        <begin position="196"/>
        <end position="294"/>
    </location>
</feature>
<dbReference type="InterPro" id="IPR018060">
    <property type="entry name" value="HTH_AraC"/>
</dbReference>
<gene>
    <name evidence="5" type="primary">yesS</name>
    <name evidence="5" type="ORF">VQ7734_04690</name>
</gene>
<evidence type="ECO:0000256" key="1">
    <source>
        <dbReference type="ARBA" id="ARBA00023015"/>
    </source>
</evidence>
<keyword evidence="3" id="KW-0804">Transcription</keyword>
<evidence type="ECO:0000313" key="5">
    <source>
        <dbReference type="EMBL" id="SHO58915.1"/>
    </source>
</evidence>
<evidence type="ECO:0000256" key="2">
    <source>
        <dbReference type="ARBA" id="ARBA00023125"/>
    </source>
</evidence>
<evidence type="ECO:0000313" key="6">
    <source>
        <dbReference type="Proteomes" id="UP000184600"/>
    </source>
</evidence>